<evidence type="ECO:0000256" key="7">
    <source>
        <dbReference type="ARBA" id="ARBA00022801"/>
    </source>
</evidence>
<dbReference type="NCBIfam" id="TIGR00369">
    <property type="entry name" value="unchar_dom_1"/>
    <property type="match status" value="1"/>
</dbReference>
<evidence type="ECO:0000256" key="15">
    <source>
        <dbReference type="ARBA" id="ARBA00048074"/>
    </source>
</evidence>
<dbReference type="InterPro" id="IPR039298">
    <property type="entry name" value="ACOT13"/>
</dbReference>
<dbReference type="GO" id="GO:0006629">
    <property type="term" value="P:lipid metabolic process"/>
    <property type="evidence" value="ECO:0007669"/>
    <property type="project" value="UniProtKB-KW"/>
</dbReference>
<evidence type="ECO:0000256" key="8">
    <source>
        <dbReference type="ARBA" id="ARBA00022990"/>
    </source>
</evidence>
<protein>
    <recommendedName>
        <fullName evidence="20">Acyl-coenzyme A thioesterase 13</fullName>
    </recommendedName>
    <alternativeName>
        <fullName evidence="22">Hotdog-fold thioesterase superfamily member 2</fullName>
    </alternativeName>
    <alternativeName>
        <fullName evidence="21">Palmitoyl-CoA hydrolase</fullName>
    </alternativeName>
    <alternativeName>
        <fullName evidence="23">Thioesterase superfamily member 2</fullName>
    </alternativeName>
</protein>
<evidence type="ECO:0000256" key="9">
    <source>
        <dbReference type="ARBA" id="ARBA00023098"/>
    </source>
</evidence>
<dbReference type="GeneID" id="111120577"/>
<dbReference type="Pfam" id="PF03061">
    <property type="entry name" value="4HBT"/>
    <property type="match status" value="1"/>
</dbReference>
<keyword evidence="7" id="KW-0378">Hydrolase</keyword>
<dbReference type="PANTHER" id="PTHR21660:SF1">
    <property type="entry name" value="ACYL-COENZYME A THIOESTERASE 13"/>
    <property type="match status" value="1"/>
</dbReference>
<dbReference type="FunFam" id="3.10.129.10:FF:000021">
    <property type="entry name" value="Acyl-coenzyme A thioesterase 13"/>
    <property type="match status" value="1"/>
</dbReference>
<dbReference type="GO" id="GO:0005739">
    <property type="term" value="C:mitochondrion"/>
    <property type="evidence" value="ECO:0007669"/>
    <property type="project" value="UniProtKB-SubCell"/>
</dbReference>
<dbReference type="PANTHER" id="PTHR21660">
    <property type="entry name" value="THIOESTERASE SUPERFAMILY MEMBER-RELATED"/>
    <property type="match status" value="1"/>
</dbReference>
<keyword evidence="12" id="KW-0539">Nucleus</keyword>
<evidence type="ECO:0000256" key="3">
    <source>
        <dbReference type="ARBA" id="ARBA00004186"/>
    </source>
</evidence>
<comment type="catalytic activity">
    <reaction evidence="17">
        <text>a fatty acyl-CoA + H2O = a fatty acid + CoA + H(+)</text>
        <dbReference type="Rhea" id="RHEA:16781"/>
        <dbReference type="ChEBI" id="CHEBI:15377"/>
        <dbReference type="ChEBI" id="CHEBI:15378"/>
        <dbReference type="ChEBI" id="CHEBI:28868"/>
        <dbReference type="ChEBI" id="CHEBI:57287"/>
        <dbReference type="ChEBI" id="CHEBI:77636"/>
    </reaction>
    <physiologicalReaction direction="left-to-right" evidence="17">
        <dbReference type="Rhea" id="RHEA:16782"/>
    </physiologicalReaction>
</comment>
<dbReference type="GO" id="GO:0005829">
    <property type="term" value="C:cytosol"/>
    <property type="evidence" value="ECO:0007669"/>
    <property type="project" value="UniProtKB-SubCell"/>
</dbReference>
<dbReference type="InterPro" id="IPR006683">
    <property type="entry name" value="Thioestr_dom"/>
</dbReference>
<comment type="catalytic activity">
    <reaction evidence="14">
        <text>decanoyl-CoA + H2O = decanoate + CoA + H(+)</text>
        <dbReference type="Rhea" id="RHEA:40059"/>
        <dbReference type="ChEBI" id="CHEBI:15377"/>
        <dbReference type="ChEBI" id="CHEBI:15378"/>
        <dbReference type="ChEBI" id="CHEBI:27689"/>
        <dbReference type="ChEBI" id="CHEBI:57287"/>
        <dbReference type="ChEBI" id="CHEBI:61430"/>
    </reaction>
    <physiologicalReaction direction="left-to-right" evidence="14">
        <dbReference type="Rhea" id="RHEA:40060"/>
    </physiologicalReaction>
</comment>
<dbReference type="KEGG" id="cvn:111120577"/>
<reference evidence="26" key="1">
    <citation type="submission" date="2025-08" db="UniProtKB">
        <authorList>
            <consortium name="RefSeq"/>
        </authorList>
    </citation>
    <scope>IDENTIFICATION</scope>
    <source>
        <tissue evidence="26">Whole sample</tissue>
    </source>
</reference>
<evidence type="ECO:0000256" key="2">
    <source>
        <dbReference type="ARBA" id="ARBA00004173"/>
    </source>
</evidence>
<evidence type="ECO:0000256" key="23">
    <source>
        <dbReference type="ARBA" id="ARBA00083956"/>
    </source>
</evidence>
<proteinExistence type="inferred from homology"/>
<evidence type="ECO:0000259" key="24">
    <source>
        <dbReference type="Pfam" id="PF03061"/>
    </source>
</evidence>
<evidence type="ECO:0000256" key="1">
    <source>
        <dbReference type="ARBA" id="ARBA00004123"/>
    </source>
</evidence>
<evidence type="ECO:0000256" key="20">
    <source>
        <dbReference type="ARBA" id="ARBA00067273"/>
    </source>
</evidence>
<evidence type="ECO:0000256" key="12">
    <source>
        <dbReference type="ARBA" id="ARBA00023242"/>
    </source>
</evidence>
<keyword evidence="6" id="KW-0963">Cytoplasm</keyword>
<gene>
    <name evidence="26" type="primary">LOC111120577</name>
</gene>
<dbReference type="OrthoDB" id="46529at2759"/>
<name>A0A8B8CRN0_CRAVI</name>
<dbReference type="GO" id="GO:0005819">
    <property type="term" value="C:spindle"/>
    <property type="evidence" value="ECO:0007669"/>
    <property type="project" value="UniProtKB-SubCell"/>
</dbReference>
<sequence>MSSARNGFNFLKQVVKARTEAKTFDNVLQGIRVISGGEGRCSCEMKVKEDHQNAGGTLHGGVTATLVDMVSTWALMTTGREVPGVSVDLSVSYMKPVRVGEDIVIDADTLKIGKTLAFCSVDIKHKNTGALIAQGKHTKYVG</sequence>
<feature type="domain" description="Thioesterase" evidence="24">
    <location>
        <begin position="55"/>
        <end position="128"/>
    </location>
</feature>
<evidence type="ECO:0000256" key="6">
    <source>
        <dbReference type="ARBA" id="ARBA00022490"/>
    </source>
</evidence>
<comment type="subcellular location">
    <subcellularLocation>
        <location evidence="3">Cytoplasm</location>
        <location evidence="3">Cytoskeleton</location>
        <location evidence="3">Spindle</location>
    </subcellularLocation>
    <subcellularLocation>
        <location evidence="4">Cytoplasm</location>
        <location evidence="4">Cytosol</location>
    </subcellularLocation>
    <subcellularLocation>
        <location evidence="2">Mitochondrion</location>
    </subcellularLocation>
    <subcellularLocation>
        <location evidence="1">Nucleus</location>
    </subcellularLocation>
</comment>
<dbReference type="AlphaFoldDB" id="A0A8B8CRN0"/>
<evidence type="ECO:0000256" key="11">
    <source>
        <dbReference type="ARBA" id="ARBA00023212"/>
    </source>
</evidence>
<keyword evidence="25" id="KW-1185">Reference proteome</keyword>
<dbReference type="GO" id="GO:0005634">
    <property type="term" value="C:nucleus"/>
    <property type="evidence" value="ECO:0007669"/>
    <property type="project" value="UniProtKB-SubCell"/>
</dbReference>
<dbReference type="InterPro" id="IPR003736">
    <property type="entry name" value="PAAI_dom"/>
</dbReference>
<comment type="similarity">
    <text evidence="5">Belongs to the thioesterase PaaI family.</text>
</comment>
<evidence type="ECO:0000256" key="21">
    <source>
        <dbReference type="ARBA" id="ARBA00075657"/>
    </source>
</evidence>
<evidence type="ECO:0000256" key="13">
    <source>
        <dbReference type="ARBA" id="ARBA00047588"/>
    </source>
</evidence>
<evidence type="ECO:0000256" key="19">
    <source>
        <dbReference type="ARBA" id="ARBA00064709"/>
    </source>
</evidence>
<keyword evidence="8" id="KW-0007">Acetylation</keyword>
<evidence type="ECO:0000313" key="25">
    <source>
        <dbReference type="Proteomes" id="UP000694844"/>
    </source>
</evidence>
<dbReference type="InterPro" id="IPR029069">
    <property type="entry name" value="HotDog_dom_sf"/>
</dbReference>
<organism evidence="25 26">
    <name type="scientific">Crassostrea virginica</name>
    <name type="common">Eastern oyster</name>
    <dbReference type="NCBI Taxonomy" id="6565"/>
    <lineage>
        <taxon>Eukaryota</taxon>
        <taxon>Metazoa</taxon>
        <taxon>Spiralia</taxon>
        <taxon>Lophotrochozoa</taxon>
        <taxon>Mollusca</taxon>
        <taxon>Bivalvia</taxon>
        <taxon>Autobranchia</taxon>
        <taxon>Pteriomorphia</taxon>
        <taxon>Ostreida</taxon>
        <taxon>Ostreoidea</taxon>
        <taxon>Ostreidae</taxon>
        <taxon>Crassostrea</taxon>
    </lineage>
</organism>
<evidence type="ECO:0000313" key="26">
    <source>
        <dbReference type="RefSeq" id="XP_022317091.1"/>
    </source>
</evidence>
<comment type="function">
    <text evidence="18">Catalyzes the hydrolysis of acyl-CoAs into free fatty acids and coenzyme A (CoASH), regulating their respective intracellular levels. Has acyl-CoA thioesterase activity towards medium (C12) and long-chain (C18) fatty acyl-CoA substrates. Can also hydrolyze 3-hydroxyphenylacetyl-CoA and 3,4-dihydroxyphenylacetyl-CoA (in vitro). May play a role in controlling adaptive thermogenesis.</text>
</comment>
<evidence type="ECO:0000256" key="4">
    <source>
        <dbReference type="ARBA" id="ARBA00004514"/>
    </source>
</evidence>
<evidence type="ECO:0000256" key="16">
    <source>
        <dbReference type="ARBA" id="ARBA00050199"/>
    </source>
</evidence>
<keyword evidence="11" id="KW-0206">Cytoskeleton</keyword>
<accession>A0A8B8CRN0</accession>
<dbReference type="GO" id="GO:0047617">
    <property type="term" value="F:fatty acyl-CoA hydrolase activity"/>
    <property type="evidence" value="ECO:0007669"/>
    <property type="project" value="InterPro"/>
</dbReference>
<comment type="catalytic activity">
    <reaction evidence="15">
        <text>dodecanoyl-CoA + H2O = dodecanoate + CoA + H(+)</text>
        <dbReference type="Rhea" id="RHEA:30135"/>
        <dbReference type="ChEBI" id="CHEBI:15377"/>
        <dbReference type="ChEBI" id="CHEBI:15378"/>
        <dbReference type="ChEBI" id="CHEBI:18262"/>
        <dbReference type="ChEBI" id="CHEBI:57287"/>
        <dbReference type="ChEBI" id="CHEBI:57375"/>
    </reaction>
    <physiologicalReaction direction="left-to-right" evidence="15">
        <dbReference type="Rhea" id="RHEA:30136"/>
    </physiologicalReaction>
</comment>
<evidence type="ECO:0000256" key="17">
    <source>
        <dbReference type="ARBA" id="ARBA00052976"/>
    </source>
</evidence>
<comment type="catalytic activity">
    <reaction evidence="13">
        <text>octanoyl-CoA + H2O = octanoate + CoA + H(+)</text>
        <dbReference type="Rhea" id="RHEA:30143"/>
        <dbReference type="ChEBI" id="CHEBI:15377"/>
        <dbReference type="ChEBI" id="CHEBI:15378"/>
        <dbReference type="ChEBI" id="CHEBI:25646"/>
        <dbReference type="ChEBI" id="CHEBI:57287"/>
        <dbReference type="ChEBI" id="CHEBI:57386"/>
    </reaction>
    <physiologicalReaction direction="left-to-right" evidence="13">
        <dbReference type="Rhea" id="RHEA:30144"/>
    </physiologicalReaction>
</comment>
<keyword evidence="10" id="KW-0496">Mitochondrion</keyword>
<keyword evidence="9" id="KW-0443">Lipid metabolism</keyword>
<comment type="catalytic activity">
    <reaction evidence="16">
        <text>hexanoyl-CoA + H2O = hexanoate + CoA + H(+)</text>
        <dbReference type="Rhea" id="RHEA:40115"/>
        <dbReference type="ChEBI" id="CHEBI:15377"/>
        <dbReference type="ChEBI" id="CHEBI:15378"/>
        <dbReference type="ChEBI" id="CHEBI:17120"/>
        <dbReference type="ChEBI" id="CHEBI:57287"/>
        <dbReference type="ChEBI" id="CHEBI:62620"/>
    </reaction>
    <physiologicalReaction direction="left-to-right" evidence="16">
        <dbReference type="Rhea" id="RHEA:40116"/>
    </physiologicalReaction>
</comment>
<evidence type="ECO:0000256" key="22">
    <source>
        <dbReference type="ARBA" id="ARBA00081533"/>
    </source>
</evidence>
<dbReference type="SUPFAM" id="SSF54637">
    <property type="entry name" value="Thioesterase/thiol ester dehydrase-isomerase"/>
    <property type="match status" value="1"/>
</dbReference>
<evidence type="ECO:0000256" key="18">
    <source>
        <dbReference type="ARBA" id="ARBA00058205"/>
    </source>
</evidence>
<evidence type="ECO:0000256" key="10">
    <source>
        <dbReference type="ARBA" id="ARBA00023128"/>
    </source>
</evidence>
<dbReference type="Gene3D" id="3.10.129.10">
    <property type="entry name" value="Hotdog Thioesterase"/>
    <property type="match status" value="1"/>
</dbReference>
<dbReference type="RefSeq" id="XP_022317091.1">
    <property type="nucleotide sequence ID" value="XM_022461383.1"/>
</dbReference>
<dbReference type="CDD" id="cd03443">
    <property type="entry name" value="PaaI_thioesterase"/>
    <property type="match status" value="1"/>
</dbReference>
<evidence type="ECO:0000256" key="5">
    <source>
        <dbReference type="ARBA" id="ARBA00008324"/>
    </source>
</evidence>
<comment type="subunit">
    <text evidence="19">Homotetramer. Interacts with PCTP.</text>
</comment>
<dbReference type="Proteomes" id="UP000694844">
    <property type="component" value="Chromosome 2"/>
</dbReference>
<evidence type="ECO:0000256" key="14">
    <source>
        <dbReference type="ARBA" id="ARBA00047969"/>
    </source>
</evidence>